<dbReference type="InterPro" id="IPR013540">
    <property type="entry name" value="ChitinaseA_N"/>
</dbReference>
<dbReference type="STRING" id="1007103.GCA_000213315_01333"/>
<evidence type="ECO:0000259" key="1">
    <source>
        <dbReference type="PROSITE" id="PS50222"/>
    </source>
</evidence>
<dbReference type="PROSITE" id="PS50222">
    <property type="entry name" value="EF_HAND_2"/>
    <property type="match status" value="1"/>
</dbReference>
<dbReference type="AlphaFoldDB" id="A0A161S7J6"/>
<dbReference type="SUPFAM" id="SSF81296">
    <property type="entry name" value="E set domains"/>
    <property type="match status" value="1"/>
</dbReference>
<dbReference type="eggNOG" id="COG4412">
    <property type="taxonomic scope" value="Bacteria"/>
</dbReference>
<dbReference type="NCBIfam" id="TIGR03296">
    <property type="entry name" value="M6dom_TIGR03296"/>
    <property type="match status" value="1"/>
</dbReference>
<dbReference type="Gene3D" id="2.60.40.10">
    <property type="entry name" value="Immunoglobulins"/>
    <property type="match status" value="1"/>
</dbReference>
<dbReference type="InterPro" id="IPR018247">
    <property type="entry name" value="EF_Hand_1_Ca_BS"/>
</dbReference>
<evidence type="ECO:0000313" key="3">
    <source>
        <dbReference type="Proteomes" id="UP000076563"/>
    </source>
</evidence>
<dbReference type="eggNOG" id="COG2755">
    <property type="taxonomic scope" value="Bacteria"/>
</dbReference>
<dbReference type="InterPro" id="IPR024079">
    <property type="entry name" value="MetalloPept_cat_dom_sf"/>
</dbReference>
<dbReference type="EMBL" id="LQRA01000072">
    <property type="protein sequence ID" value="KZE75385.1"/>
    <property type="molecule type" value="Genomic_DNA"/>
</dbReference>
<name>A0A161S7J6_9BACL</name>
<evidence type="ECO:0000313" key="2">
    <source>
        <dbReference type="EMBL" id="KZE75385.1"/>
    </source>
</evidence>
<protein>
    <recommendedName>
        <fullName evidence="1">EF-hand domain-containing protein</fullName>
    </recommendedName>
</protein>
<proteinExistence type="predicted"/>
<dbReference type="OrthoDB" id="9802318at2"/>
<dbReference type="GO" id="GO:0006508">
    <property type="term" value="P:proteolysis"/>
    <property type="evidence" value="ECO:0007669"/>
    <property type="project" value="InterPro"/>
</dbReference>
<accession>A0A161S7J6</accession>
<dbReference type="InterPro" id="IPR008757">
    <property type="entry name" value="Peptidase_M6-like_domain"/>
</dbReference>
<dbReference type="Proteomes" id="UP000076563">
    <property type="component" value="Unassembled WGS sequence"/>
</dbReference>
<dbReference type="GO" id="GO:0004568">
    <property type="term" value="F:chitinase activity"/>
    <property type="evidence" value="ECO:0007669"/>
    <property type="project" value="InterPro"/>
</dbReference>
<feature type="domain" description="EF-hand" evidence="1">
    <location>
        <begin position="240"/>
        <end position="266"/>
    </location>
</feature>
<dbReference type="Pfam" id="PF05547">
    <property type="entry name" value="Peptidase_M6"/>
    <property type="match status" value="1"/>
</dbReference>
<dbReference type="PANTHER" id="PTHR41775:SF1">
    <property type="entry name" value="PEPTIDASE M6-LIKE DOMAIN-CONTAINING PROTEIN"/>
    <property type="match status" value="1"/>
</dbReference>
<dbReference type="InterPro" id="IPR013783">
    <property type="entry name" value="Ig-like_fold"/>
</dbReference>
<dbReference type="InterPro" id="IPR002048">
    <property type="entry name" value="EF_hand_dom"/>
</dbReference>
<dbReference type="PROSITE" id="PS00018">
    <property type="entry name" value="EF_HAND_1"/>
    <property type="match status" value="1"/>
</dbReference>
<comment type="caution">
    <text evidence="2">The sequence shown here is derived from an EMBL/GenBank/DDBJ whole genome shotgun (WGS) entry which is preliminary data.</text>
</comment>
<sequence>MKKLTCGLIISGLAYFGSASVSLGVPAYGGTEVFKQPTGETFQAALQGDEWLNWTKGVDDDVLVQDKNGFWNYAEIEGFSLKPSGNRVNIDPKPDHTLKQEQVKQWAQEQQIAQKIKSNVAPFFGDSDPGPSLAPINTGSSRKLLVLLVDFTDIGMKYSDSEWSDKFFGDKEGTVKHYYKEVSAGKMTIGPAAESYGTAGDGVVRVKLGYPHPNTGGNTGAANQKIVRDAIAAADPYVNFASFDTNNDGKVTRDELFLVTVTAGYEAAYSGGGTPSLWAHRWSAGTWQGDGKTVNLEYIQQGENHGDHMATMGVLVHETGHLFGLPDLYDTDYSSMGVGPHSLMAGGSWGSYGNNYAGSTPVYMDAWSKYKLGWVKPTEVSANGSYTYTLNTIQPSNPSAYNVVKINTSTPGQFFLLENRGFVGYDRALEKSLKGGKPGIAIWHVDETQSGNTNENRKLVDLEEANEGTLGYSQLDTNKKGERYDHYYASGFNTSFGPKTKPSSATYEGTDTKISVNANVPASSAMKVGVKIGNASGSVKATGVPGSPSLSHNNWNNEKDYAITMNMWWGNNGDTWRLYENDTLIYEEELTDNSSQAQKAVKTFTNQKPGTYTYTCELVNSFGTTKSSPLKVLVK</sequence>
<organism evidence="2 3">
    <name type="scientific">Paenibacillus elgii</name>
    <dbReference type="NCBI Taxonomy" id="189691"/>
    <lineage>
        <taxon>Bacteria</taxon>
        <taxon>Bacillati</taxon>
        <taxon>Bacillota</taxon>
        <taxon>Bacilli</taxon>
        <taxon>Bacillales</taxon>
        <taxon>Paenibacillaceae</taxon>
        <taxon>Paenibacillus</taxon>
    </lineage>
</organism>
<reference evidence="3" key="1">
    <citation type="submission" date="2016-01" db="EMBL/GenBank/DDBJ databases">
        <title>Draft genome of Chromobacterium sp. F49.</title>
        <authorList>
            <person name="Hong K.W."/>
        </authorList>
    </citation>
    <scope>NUCLEOTIDE SEQUENCE [LARGE SCALE GENOMIC DNA]</scope>
    <source>
        <strain evidence="3">M63</strain>
    </source>
</reference>
<dbReference type="Pfam" id="PF08329">
    <property type="entry name" value="ChitinaseA_N"/>
    <property type="match status" value="1"/>
</dbReference>
<dbReference type="InterPro" id="IPR014756">
    <property type="entry name" value="Ig_E-set"/>
</dbReference>
<dbReference type="SUPFAM" id="SSF55486">
    <property type="entry name" value="Metalloproteases ('zincins'), catalytic domain"/>
    <property type="match status" value="1"/>
</dbReference>
<dbReference type="GO" id="GO:0005509">
    <property type="term" value="F:calcium ion binding"/>
    <property type="evidence" value="ECO:0007669"/>
    <property type="project" value="InterPro"/>
</dbReference>
<dbReference type="GO" id="GO:0008237">
    <property type="term" value="F:metallopeptidase activity"/>
    <property type="evidence" value="ECO:0007669"/>
    <property type="project" value="InterPro"/>
</dbReference>
<dbReference type="Gene3D" id="3.40.390.10">
    <property type="entry name" value="Collagenase (Catalytic Domain)"/>
    <property type="match status" value="1"/>
</dbReference>
<dbReference type="RefSeq" id="WP_063184860.1">
    <property type="nucleotide sequence ID" value="NZ_LQRA01000072.1"/>
</dbReference>
<gene>
    <name evidence="2" type="ORF">AV654_26835</name>
</gene>
<dbReference type="PANTHER" id="PTHR41775">
    <property type="entry name" value="SECRETED PROTEIN-RELATED"/>
    <property type="match status" value="1"/>
</dbReference>
<dbReference type="GO" id="GO:0006032">
    <property type="term" value="P:chitin catabolic process"/>
    <property type="evidence" value="ECO:0007669"/>
    <property type="project" value="InterPro"/>
</dbReference>
<keyword evidence="3" id="KW-1185">Reference proteome</keyword>